<reference evidence="2" key="1">
    <citation type="journal article" date="2022" name="Mol. Ecol. Resour.">
        <title>The genomes of chicory, endive, great burdock and yacon provide insights into Asteraceae palaeo-polyploidization history and plant inulin production.</title>
        <authorList>
            <person name="Fan W."/>
            <person name="Wang S."/>
            <person name="Wang H."/>
            <person name="Wang A."/>
            <person name="Jiang F."/>
            <person name="Liu H."/>
            <person name="Zhao H."/>
            <person name="Xu D."/>
            <person name="Zhang Y."/>
        </authorList>
    </citation>
    <scope>NUCLEOTIDE SEQUENCE [LARGE SCALE GENOMIC DNA]</scope>
    <source>
        <strain evidence="2">cv. Yunnan</strain>
    </source>
</reference>
<reference evidence="1 2" key="2">
    <citation type="journal article" date="2022" name="Mol. Ecol. Resour.">
        <title>The genomes of chicory, endive, great burdock and yacon provide insights into Asteraceae paleo-polyploidization history and plant inulin production.</title>
        <authorList>
            <person name="Fan W."/>
            <person name="Wang S."/>
            <person name="Wang H."/>
            <person name="Wang A."/>
            <person name="Jiang F."/>
            <person name="Liu H."/>
            <person name="Zhao H."/>
            <person name="Xu D."/>
            <person name="Zhang Y."/>
        </authorList>
    </citation>
    <scope>NUCLEOTIDE SEQUENCE [LARGE SCALE GENOMIC DNA]</scope>
    <source>
        <strain evidence="2">cv. Yunnan</strain>
        <tissue evidence="1">Leaves</tissue>
    </source>
</reference>
<dbReference type="Proteomes" id="UP001056120">
    <property type="component" value="Linkage Group LG22"/>
</dbReference>
<dbReference type="EMBL" id="CM042039">
    <property type="protein sequence ID" value="KAI3725707.1"/>
    <property type="molecule type" value="Genomic_DNA"/>
</dbReference>
<gene>
    <name evidence="1" type="ORF">L1987_65499</name>
</gene>
<comment type="caution">
    <text evidence="1">The sequence shown here is derived from an EMBL/GenBank/DDBJ whole genome shotgun (WGS) entry which is preliminary data.</text>
</comment>
<sequence length="75" mass="8765">MLLHKSQNTDHILLSISLYRYTTSLFKVSFISHLSVLVFEVAVTSNRIIFAQHHMVTTILYYYKKQKLNGCQVMT</sequence>
<name>A0ACB9BUP9_9ASTR</name>
<keyword evidence="2" id="KW-1185">Reference proteome</keyword>
<organism evidence="1 2">
    <name type="scientific">Smallanthus sonchifolius</name>
    <dbReference type="NCBI Taxonomy" id="185202"/>
    <lineage>
        <taxon>Eukaryota</taxon>
        <taxon>Viridiplantae</taxon>
        <taxon>Streptophyta</taxon>
        <taxon>Embryophyta</taxon>
        <taxon>Tracheophyta</taxon>
        <taxon>Spermatophyta</taxon>
        <taxon>Magnoliopsida</taxon>
        <taxon>eudicotyledons</taxon>
        <taxon>Gunneridae</taxon>
        <taxon>Pentapetalae</taxon>
        <taxon>asterids</taxon>
        <taxon>campanulids</taxon>
        <taxon>Asterales</taxon>
        <taxon>Asteraceae</taxon>
        <taxon>Asteroideae</taxon>
        <taxon>Heliantheae alliance</taxon>
        <taxon>Millerieae</taxon>
        <taxon>Smallanthus</taxon>
    </lineage>
</organism>
<evidence type="ECO:0000313" key="1">
    <source>
        <dbReference type="EMBL" id="KAI3725707.1"/>
    </source>
</evidence>
<evidence type="ECO:0000313" key="2">
    <source>
        <dbReference type="Proteomes" id="UP001056120"/>
    </source>
</evidence>
<proteinExistence type="predicted"/>
<protein>
    <submittedName>
        <fullName evidence="1">Uncharacterized protein</fullName>
    </submittedName>
</protein>
<accession>A0ACB9BUP9</accession>